<dbReference type="GO" id="GO:0004315">
    <property type="term" value="F:3-oxoacyl-[acyl-carrier-protein] synthase activity"/>
    <property type="evidence" value="ECO:0007669"/>
    <property type="project" value="UniProtKB-UniRule"/>
</dbReference>
<dbReference type="InterPro" id="IPR017568">
    <property type="entry name" value="3-oxoacyl-ACP_synth-2"/>
</dbReference>
<evidence type="ECO:0000256" key="3">
    <source>
        <dbReference type="ARBA" id="ARBA00012356"/>
    </source>
</evidence>
<evidence type="ECO:0000256" key="15">
    <source>
        <dbReference type="PIRSR" id="PIRSR000447-1"/>
    </source>
</evidence>
<dbReference type="InterPro" id="IPR014030">
    <property type="entry name" value="Ketoacyl_synth_N"/>
</dbReference>
<feature type="active site" description="For beta-ketoacyl synthase activity" evidence="15">
    <location>
        <position position="162"/>
    </location>
</feature>
<name>A0A2M9WLP1_9LACO</name>
<accession>A0A2M9WLP1</accession>
<keyword evidence="10 14" id="KW-0012">Acyltransferase</keyword>
<dbReference type="FunFam" id="3.40.47.10:FF:000029">
    <property type="entry name" value="3-oxoacyl-[acyl-carrier-protein] synthase 1"/>
    <property type="match status" value="1"/>
</dbReference>
<evidence type="ECO:0000256" key="1">
    <source>
        <dbReference type="ARBA" id="ARBA00005194"/>
    </source>
</evidence>
<evidence type="ECO:0000256" key="10">
    <source>
        <dbReference type="ARBA" id="ARBA00023315"/>
    </source>
</evidence>
<dbReference type="FunFam" id="3.40.47.10:FF:000018">
    <property type="entry name" value="3-oxoacyl-[acyl-carrier-protein] synthase 2"/>
    <property type="match status" value="1"/>
</dbReference>
<dbReference type="PROSITE" id="PS52004">
    <property type="entry name" value="KS3_2"/>
    <property type="match status" value="1"/>
</dbReference>
<dbReference type="SMART" id="SM00825">
    <property type="entry name" value="PKS_KS"/>
    <property type="match status" value="1"/>
</dbReference>
<evidence type="ECO:0000259" key="17">
    <source>
        <dbReference type="PROSITE" id="PS52004"/>
    </source>
</evidence>
<evidence type="ECO:0000313" key="18">
    <source>
        <dbReference type="EMBL" id="PJZ16035.1"/>
    </source>
</evidence>
<sequence length="411" mass="43134">MQRVVITGMGAIAPNGNGVENFVQNTLAGKVGIKPITKFDASETGISVAGEIDDYDENDYVGKREARRLDLYSQYAIQVANEAMEMAGIDEKNTAPEDLGVIFGSGIGGLTTIQEQVIRMHDKGPKRVSPLFIPMAIANMAAGNISIRFNAKNISTSIVTACASGTNSIGEAYRRIKEGDAQVIITGGSEATINETAIAGFAALTALSTSTDPDRASLPFDQNRNGFVMGEGAGALVIESLEHAQNHGAKILGEIVGYGTTSDAYHITSPDPKGVEAARSMNQAIVQANIDPSQVGYVNAHGTATHANDAGESKAINQVFGKDSSVLVSSTKGMTGHLLGAAGAIEAVITVASLEKGILPPNVGCFKQDPECEVNLVNKDNQQQDIEYAISNSFGFGGHNAVLAFKKWSEN</sequence>
<dbReference type="UniPathway" id="UPA00094"/>
<evidence type="ECO:0000256" key="6">
    <source>
        <dbReference type="ARBA" id="ARBA00022679"/>
    </source>
</evidence>
<dbReference type="SUPFAM" id="SSF53901">
    <property type="entry name" value="Thiolase-like"/>
    <property type="match status" value="2"/>
</dbReference>
<organism evidence="18 19">
    <name type="scientific">Lactobacillus crispatus</name>
    <dbReference type="NCBI Taxonomy" id="47770"/>
    <lineage>
        <taxon>Bacteria</taxon>
        <taxon>Bacillati</taxon>
        <taxon>Bacillota</taxon>
        <taxon>Bacilli</taxon>
        <taxon>Lactobacillales</taxon>
        <taxon>Lactobacillaceae</taxon>
        <taxon>Lactobacillus</taxon>
    </lineage>
</organism>
<keyword evidence="6 14" id="KW-0808">Transferase</keyword>
<comment type="catalytic activity">
    <reaction evidence="12 14">
        <text>(9Z)-hexadecenoyl-[ACP] + malonyl-[ACP] + H(+) = 3-oxo-(11Z)-octadecenoyl-[ACP] + holo-[ACP] + CO2</text>
        <dbReference type="Rhea" id="RHEA:55040"/>
        <dbReference type="Rhea" id="RHEA-COMP:9623"/>
        <dbReference type="Rhea" id="RHEA-COMP:9685"/>
        <dbReference type="Rhea" id="RHEA-COMP:10800"/>
        <dbReference type="Rhea" id="RHEA-COMP:14074"/>
        <dbReference type="ChEBI" id="CHEBI:15378"/>
        <dbReference type="ChEBI" id="CHEBI:16526"/>
        <dbReference type="ChEBI" id="CHEBI:64479"/>
        <dbReference type="ChEBI" id="CHEBI:78449"/>
        <dbReference type="ChEBI" id="CHEBI:83989"/>
        <dbReference type="ChEBI" id="CHEBI:138538"/>
        <dbReference type="EC" id="2.3.1.179"/>
    </reaction>
</comment>
<gene>
    <name evidence="18" type="ORF">BHU41_01510</name>
</gene>
<comment type="caution">
    <text evidence="18">The sequence shown here is derived from an EMBL/GenBank/DDBJ whole genome shotgun (WGS) entry which is preliminary data.</text>
</comment>
<dbReference type="InterPro" id="IPR014031">
    <property type="entry name" value="Ketoacyl_synth_C"/>
</dbReference>
<dbReference type="InterPro" id="IPR016039">
    <property type="entry name" value="Thiolase-like"/>
</dbReference>
<dbReference type="CDD" id="cd00834">
    <property type="entry name" value="KAS_I_II"/>
    <property type="match status" value="1"/>
</dbReference>
<dbReference type="NCBIfam" id="TIGR03150">
    <property type="entry name" value="fabF"/>
    <property type="match status" value="1"/>
</dbReference>
<keyword evidence="5 14" id="KW-0444">Lipid biosynthesis</keyword>
<dbReference type="Pfam" id="PF02801">
    <property type="entry name" value="Ketoacyl-synt_C"/>
    <property type="match status" value="1"/>
</dbReference>
<dbReference type="PANTHER" id="PTHR11712">
    <property type="entry name" value="POLYKETIDE SYNTHASE-RELATED"/>
    <property type="match status" value="1"/>
</dbReference>
<dbReference type="Proteomes" id="UP000231914">
    <property type="component" value="Unassembled WGS sequence"/>
</dbReference>
<dbReference type="Pfam" id="PF00109">
    <property type="entry name" value="ketoacyl-synt"/>
    <property type="match status" value="1"/>
</dbReference>
<dbReference type="PANTHER" id="PTHR11712:SF336">
    <property type="entry name" value="3-OXOACYL-[ACYL-CARRIER-PROTEIN] SYNTHASE, MITOCHONDRIAL"/>
    <property type="match status" value="1"/>
</dbReference>
<dbReference type="AlphaFoldDB" id="A0A2M9WLP1"/>
<comment type="similarity">
    <text evidence="2 14 16">Belongs to the thiolase-like superfamily. Beta-ketoacyl-ACP synthases family.</text>
</comment>
<evidence type="ECO:0000256" key="2">
    <source>
        <dbReference type="ARBA" id="ARBA00008467"/>
    </source>
</evidence>
<dbReference type="GO" id="GO:0030497">
    <property type="term" value="P:fatty acid elongation"/>
    <property type="evidence" value="ECO:0007669"/>
    <property type="project" value="UniProtKB-ARBA"/>
</dbReference>
<evidence type="ECO:0000256" key="7">
    <source>
        <dbReference type="ARBA" id="ARBA00022832"/>
    </source>
</evidence>
<comment type="catalytic activity">
    <reaction evidence="13 14">
        <text>a fatty acyl-[ACP] + malonyl-[ACP] + H(+) = a 3-oxoacyl-[ACP] + holo-[ACP] + CO2</text>
        <dbReference type="Rhea" id="RHEA:22836"/>
        <dbReference type="Rhea" id="RHEA-COMP:9623"/>
        <dbReference type="Rhea" id="RHEA-COMP:9685"/>
        <dbReference type="Rhea" id="RHEA-COMP:9916"/>
        <dbReference type="Rhea" id="RHEA-COMP:14125"/>
        <dbReference type="ChEBI" id="CHEBI:15378"/>
        <dbReference type="ChEBI" id="CHEBI:16526"/>
        <dbReference type="ChEBI" id="CHEBI:64479"/>
        <dbReference type="ChEBI" id="CHEBI:78449"/>
        <dbReference type="ChEBI" id="CHEBI:78776"/>
        <dbReference type="ChEBI" id="CHEBI:138651"/>
    </reaction>
</comment>
<dbReference type="EC" id="2.3.1.179" evidence="3 14"/>
<dbReference type="NCBIfam" id="NF005589">
    <property type="entry name" value="PRK07314.1"/>
    <property type="match status" value="1"/>
</dbReference>
<protein>
    <recommendedName>
        <fullName evidence="4 14">3-oxoacyl-[acyl-carrier-protein] synthase 2</fullName>
        <ecNumber evidence="3 14">2.3.1.179</ecNumber>
    </recommendedName>
</protein>
<comment type="function">
    <text evidence="11 14">Involved in the type II fatty acid elongation cycle. Catalyzes the elongation of a wide range of acyl-ACP by the addition of two carbons from malonyl-ACP to an acyl acceptor. Can efficiently catalyze the conversion of palmitoleoyl-ACP (cis-hexadec-9-enoyl-ACP) to cis-vaccenoyl-ACP (cis-octadec-11-enoyl-ACP), an essential step in the thermal regulation of fatty acid composition.</text>
</comment>
<evidence type="ECO:0000256" key="5">
    <source>
        <dbReference type="ARBA" id="ARBA00022516"/>
    </source>
</evidence>
<dbReference type="RefSeq" id="WP_100733108.1">
    <property type="nucleotide sequence ID" value="NZ_JAGSXU010000013.1"/>
</dbReference>
<evidence type="ECO:0000256" key="16">
    <source>
        <dbReference type="RuleBase" id="RU003694"/>
    </source>
</evidence>
<evidence type="ECO:0000256" key="13">
    <source>
        <dbReference type="ARBA" id="ARBA00047659"/>
    </source>
</evidence>
<keyword evidence="8" id="KW-0443">Lipid metabolism</keyword>
<dbReference type="GO" id="GO:0005829">
    <property type="term" value="C:cytosol"/>
    <property type="evidence" value="ECO:0007669"/>
    <property type="project" value="TreeGrafter"/>
</dbReference>
<evidence type="ECO:0000256" key="9">
    <source>
        <dbReference type="ARBA" id="ARBA00023160"/>
    </source>
</evidence>
<evidence type="ECO:0000256" key="8">
    <source>
        <dbReference type="ARBA" id="ARBA00023098"/>
    </source>
</evidence>
<keyword evidence="7" id="KW-0276">Fatty acid metabolism</keyword>
<dbReference type="Gene3D" id="3.40.47.10">
    <property type="match status" value="2"/>
</dbReference>
<evidence type="ECO:0000313" key="19">
    <source>
        <dbReference type="Proteomes" id="UP000231914"/>
    </source>
</evidence>
<evidence type="ECO:0000256" key="12">
    <source>
        <dbReference type="ARBA" id="ARBA00047318"/>
    </source>
</evidence>
<dbReference type="InterPro" id="IPR020841">
    <property type="entry name" value="PKS_Beta-ketoAc_synthase_dom"/>
</dbReference>
<dbReference type="InterPro" id="IPR000794">
    <property type="entry name" value="Beta-ketoacyl_synthase"/>
</dbReference>
<reference evidence="18 19" key="1">
    <citation type="submission" date="2016-10" db="EMBL/GenBank/DDBJ databases">
        <title>WGS of isloates from the oral cavity of healthy individuals.</title>
        <authorList>
            <person name="Sharma S."/>
            <person name="Pal V.K."/>
            <person name="Patil P.B."/>
            <person name="Korpole S."/>
            <person name="Grover V."/>
        </authorList>
    </citation>
    <scope>NUCLEOTIDE SEQUENCE [LARGE SCALE GENOMIC DNA]</scope>
    <source>
        <strain evidence="18 19">DISK12</strain>
    </source>
</reference>
<feature type="domain" description="Ketosynthase family 3 (KS3)" evidence="17">
    <location>
        <begin position="1"/>
        <end position="407"/>
    </location>
</feature>
<evidence type="ECO:0000256" key="4">
    <source>
        <dbReference type="ARBA" id="ARBA00014657"/>
    </source>
</evidence>
<evidence type="ECO:0000256" key="11">
    <source>
        <dbReference type="ARBA" id="ARBA00024006"/>
    </source>
</evidence>
<keyword evidence="9 14" id="KW-0275">Fatty acid biosynthesis</keyword>
<evidence type="ECO:0000256" key="14">
    <source>
        <dbReference type="PIRNR" id="PIRNR000447"/>
    </source>
</evidence>
<dbReference type="EMBL" id="MKXG01000207">
    <property type="protein sequence ID" value="PJZ16035.1"/>
    <property type="molecule type" value="Genomic_DNA"/>
</dbReference>
<dbReference type="PIRSF" id="PIRSF000447">
    <property type="entry name" value="KAS_II"/>
    <property type="match status" value="1"/>
</dbReference>
<comment type="pathway">
    <text evidence="1 14">Lipid metabolism; fatty acid biosynthesis.</text>
</comment>
<proteinExistence type="inferred from homology"/>